<evidence type="ECO:0008006" key="5">
    <source>
        <dbReference type="Google" id="ProtNLM"/>
    </source>
</evidence>
<proteinExistence type="predicted"/>
<dbReference type="OrthoDB" id="4405280at2759"/>
<reference evidence="4" key="1">
    <citation type="journal article" date="2011" name="Genome Res.">
        <title>Phylogeny-wide analysis of social amoeba genomes highlights ancient origins for complex intercellular communication.</title>
        <authorList>
            <person name="Heidel A.J."/>
            <person name="Lawal H.M."/>
            <person name="Felder M."/>
            <person name="Schilde C."/>
            <person name="Helps N.R."/>
            <person name="Tunggal B."/>
            <person name="Rivero F."/>
            <person name="John U."/>
            <person name="Schleicher M."/>
            <person name="Eichinger L."/>
            <person name="Platzer M."/>
            <person name="Noegel A.A."/>
            <person name="Schaap P."/>
            <person name="Gloeckner G."/>
        </authorList>
    </citation>
    <scope>NUCLEOTIDE SEQUENCE [LARGE SCALE GENOMIC DNA]</scope>
    <source>
        <strain evidence="4">SH3</strain>
    </source>
</reference>
<keyword evidence="1" id="KW-0812">Transmembrane</keyword>
<dbReference type="GeneID" id="14873981"/>
<organism evidence="3 4">
    <name type="scientific">Cavenderia fasciculata</name>
    <name type="common">Slime mold</name>
    <name type="synonym">Dictyostelium fasciculatum</name>
    <dbReference type="NCBI Taxonomy" id="261658"/>
    <lineage>
        <taxon>Eukaryota</taxon>
        <taxon>Amoebozoa</taxon>
        <taxon>Evosea</taxon>
        <taxon>Eumycetozoa</taxon>
        <taxon>Dictyostelia</taxon>
        <taxon>Acytosteliales</taxon>
        <taxon>Cavenderiaceae</taxon>
        <taxon>Cavenderia</taxon>
    </lineage>
</organism>
<evidence type="ECO:0000256" key="2">
    <source>
        <dbReference type="SAM" id="SignalP"/>
    </source>
</evidence>
<dbReference type="RefSeq" id="XP_004359506.1">
    <property type="nucleotide sequence ID" value="XM_004359449.1"/>
</dbReference>
<evidence type="ECO:0000313" key="4">
    <source>
        <dbReference type="Proteomes" id="UP000007797"/>
    </source>
</evidence>
<accession>F4PTD4</accession>
<name>F4PTD4_CACFS</name>
<keyword evidence="2" id="KW-0732">Signal</keyword>
<evidence type="ECO:0000256" key="1">
    <source>
        <dbReference type="SAM" id="Phobius"/>
    </source>
</evidence>
<gene>
    <name evidence="3" type="ORF">DFA_01542</name>
</gene>
<dbReference type="InterPro" id="IPR052326">
    <property type="entry name" value="Diff-Dev_Assoc_Protein"/>
</dbReference>
<keyword evidence="1" id="KW-1133">Transmembrane helix</keyword>
<dbReference type="OMA" id="TNKLCIG"/>
<sequence length="803" mass="87626">MNRILIVFIILVGLYVSPIVSTCRPRNICSPAGSYSSCNPQKGVMCMISEYCNTTSCVPNKLEGDPCGSTPCGSTIYCIQKNCWTPGIKTYGESFSNSIQCGGEMSKYYNSTVCTRSLDDACTVNSECPVQYYCDARLSNCRQQGREGESCDPSYNNNYDDFAKTNIPSSNSSLIGQCLPHLSCIAKTNNTNNNNNNNQSDYTCQLKFSLKSNMQCNNFDQCGINLACISGKCLPYKNQDNSSKVCSDDRDCIAGSEICLCGPNSSTNNGAGTCKAIVDTSVECVDALNTYYQCMSYSKCQDADSPWGRETCANKQCGKYFCAKMRLCDHNLQNVVLLNSQPCIDSTNNNPICSQFNIAFIPPKICIVVESNCRPNQKCSYNGQICNNGIPCVFSQECILNMDEMEYRCMDKRDEGSKCGKDCGGGMTCYNGECYGYHTLTLGETCLVDAQCGGGSMKCIGAPICNTSGRCSNGVCVTGQTGLSCSDNSQCLKTQCTSSGEGPGKCQKLLTSDNESSCLKNSECPPSDYCDVRSFQCRNKGREGEACDPAYNSKTYDQISNPIANTIDQLLIGQCLPHLSCVKKSDTQFHSCQLKFSSKLNQPCNHYDQCSIGLACIKGHCEKYSKSNGTATTLCSGDTDCIEGVELCMCGPYKNGMGICQPIIDSSPQCIGAIFTYYQCMSFSRCQDSDNPWPSTTCANQQCGKYLCDKMSKCDYAIHDVYQSGDYSKCFDLGSRNRVCSQFNTLFIPPFGLYSNTTKQITFSDDDHTPSLDSSLSVRLPVQLAISSSLLLLSMALLNILII</sequence>
<evidence type="ECO:0000313" key="3">
    <source>
        <dbReference type="EMBL" id="EGG21656.1"/>
    </source>
</evidence>
<feature type="transmembrane region" description="Helical" evidence="1">
    <location>
        <begin position="780"/>
        <end position="802"/>
    </location>
</feature>
<dbReference type="AlphaFoldDB" id="F4PTD4"/>
<keyword evidence="1" id="KW-0472">Membrane</keyword>
<dbReference type="Proteomes" id="UP000007797">
    <property type="component" value="Unassembled WGS sequence"/>
</dbReference>
<dbReference type="PANTHER" id="PTHR33459">
    <property type="entry name" value="DD-GDCA PROTEIN"/>
    <property type="match status" value="1"/>
</dbReference>
<keyword evidence="4" id="KW-1185">Reference proteome</keyword>
<dbReference type="KEGG" id="dfa:DFA_01542"/>
<protein>
    <recommendedName>
        <fullName evidence="5">Dickkopf N-terminal cysteine-rich domain-containing protein</fullName>
    </recommendedName>
</protein>
<dbReference type="PANTHER" id="PTHR33459:SF4">
    <property type="entry name" value="DICKKOPF N-TERMINAL CYSTEINE-RICH DOMAIN-CONTAINING PROTEIN"/>
    <property type="match status" value="1"/>
</dbReference>
<feature type="signal peptide" evidence="2">
    <location>
        <begin position="1"/>
        <end position="22"/>
    </location>
</feature>
<dbReference type="EMBL" id="GL883010">
    <property type="protein sequence ID" value="EGG21656.1"/>
    <property type="molecule type" value="Genomic_DNA"/>
</dbReference>
<feature type="chain" id="PRO_5003319574" description="Dickkopf N-terminal cysteine-rich domain-containing protein" evidence="2">
    <location>
        <begin position="23"/>
        <end position="803"/>
    </location>
</feature>